<dbReference type="EMBL" id="VIBQ01000076">
    <property type="protein sequence ID" value="KAB8627220.1"/>
    <property type="molecule type" value="Genomic_DNA"/>
</dbReference>
<feature type="region of interest" description="Disordered" evidence="1">
    <location>
        <begin position="1"/>
        <end position="43"/>
    </location>
</feature>
<accession>A0A5N6L369</accession>
<evidence type="ECO:0000313" key="2">
    <source>
        <dbReference type="EMBL" id="KAB8627220.1"/>
    </source>
</evidence>
<keyword evidence="3" id="KW-1185">Reference proteome</keyword>
<dbReference type="AlphaFoldDB" id="A0A5N6L369"/>
<feature type="compositionally biased region" description="Low complexity" evidence="1">
    <location>
        <begin position="10"/>
        <end position="19"/>
    </location>
</feature>
<organism evidence="2 3">
    <name type="scientific">Carpinus fangiana</name>
    <dbReference type="NCBI Taxonomy" id="176857"/>
    <lineage>
        <taxon>Eukaryota</taxon>
        <taxon>Viridiplantae</taxon>
        <taxon>Streptophyta</taxon>
        <taxon>Embryophyta</taxon>
        <taxon>Tracheophyta</taxon>
        <taxon>Spermatophyta</taxon>
        <taxon>Magnoliopsida</taxon>
        <taxon>eudicotyledons</taxon>
        <taxon>Gunneridae</taxon>
        <taxon>Pentapetalae</taxon>
        <taxon>rosids</taxon>
        <taxon>fabids</taxon>
        <taxon>Fagales</taxon>
        <taxon>Betulaceae</taxon>
        <taxon>Carpinus</taxon>
    </lineage>
</organism>
<feature type="compositionally biased region" description="Basic and acidic residues" evidence="1">
    <location>
        <begin position="25"/>
        <end position="43"/>
    </location>
</feature>
<evidence type="ECO:0000313" key="3">
    <source>
        <dbReference type="Proteomes" id="UP000327013"/>
    </source>
</evidence>
<name>A0A5N6L369_9ROSI</name>
<dbReference type="Pfam" id="PF11326">
    <property type="entry name" value="PANTS-like"/>
    <property type="match status" value="1"/>
</dbReference>
<gene>
    <name evidence="2" type="ORF">FH972_026053</name>
</gene>
<dbReference type="InterPro" id="IPR021475">
    <property type="entry name" value="Pants/Emi1-like"/>
</dbReference>
<proteinExistence type="predicted"/>
<protein>
    <submittedName>
        <fullName evidence="2">Uncharacterized protein</fullName>
    </submittedName>
</protein>
<dbReference type="PANTHER" id="PTHR28052">
    <property type="entry name" value="UPF0545 PROTEIN C22ORF39"/>
    <property type="match status" value="1"/>
</dbReference>
<dbReference type="Proteomes" id="UP000327013">
    <property type="component" value="Unassembled WGS sequence"/>
</dbReference>
<evidence type="ECO:0000256" key="1">
    <source>
        <dbReference type="SAM" id="MobiDB-lite"/>
    </source>
</evidence>
<dbReference type="OrthoDB" id="2017405at2759"/>
<comment type="caution">
    <text evidence="2">The sequence shown here is derived from an EMBL/GenBank/DDBJ whole genome shotgun (WGS) entry which is preliminary data.</text>
</comment>
<sequence length="203" mass="22632">MGGWWWGGLSPSTSTSSPSANDRASFAKDEPSTSTKDKPLSRDEQSLADLRTLFTSIDPDRAAAASAAVKTRSDDRARAIAAGEDDEDEDSLYPTTMKCAGCFDQAYYCSSLGGQLTNIYRYGGMRSCSDLWAQWRFCMRTKAMGGEERKDRIKEWEQRKVIKYKVGKSSEDVWAVREQPIDHPFAKDLDRGDEADVVLKGQC</sequence>
<reference evidence="2 3" key="1">
    <citation type="submission" date="2019-06" db="EMBL/GenBank/DDBJ databases">
        <title>A chromosomal-level reference genome of Carpinus fangiana (Coryloideae, Betulaceae).</title>
        <authorList>
            <person name="Yang X."/>
            <person name="Wang Z."/>
            <person name="Zhang L."/>
            <person name="Hao G."/>
            <person name="Liu J."/>
            <person name="Yang Y."/>
        </authorList>
    </citation>
    <scope>NUCLEOTIDE SEQUENCE [LARGE SCALE GENOMIC DNA]</scope>
    <source>
        <strain evidence="2">Cfa_2016G</strain>
        <tissue evidence="2">Leaf</tissue>
    </source>
</reference>
<dbReference type="PANTHER" id="PTHR28052:SF1">
    <property type="entry name" value="UPF0545 PROTEIN C22ORF39"/>
    <property type="match status" value="1"/>
</dbReference>